<keyword evidence="7" id="KW-1185">Reference proteome</keyword>
<dbReference type="AlphaFoldDB" id="A0A814WJ83"/>
<dbReference type="PANTHER" id="PTHR11889">
    <property type="entry name" value="HEDGEHOG"/>
    <property type="match status" value="1"/>
</dbReference>
<dbReference type="InterPro" id="IPR006141">
    <property type="entry name" value="Intein_N"/>
</dbReference>
<name>A0A814WJ83_ADIRI</name>
<evidence type="ECO:0000256" key="1">
    <source>
        <dbReference type="ARBA" id="ARBA00022473"/>
    </source>
</evidence>
<dbReference type="EMBL" id="CAJNOR010001812">
    <property type="protein sequence ID" value="CAF1203003.1"/>
    <property type="molecule type" value="Genomic_DNA"/>
</dbReference>
<dbReference type="CDD" id="cd00081">
    <property type="entry name" value="Hint"/>
    <property type="match status" value="1"/>
</dbReference>
<dbReference type="InterPro" id="IPR003587">
    <property type="entry name" value="Hint_dom_N"/>
</dbReference>
<keyword evidence="3" id="KW-1133">Transmembrane helix</keyword>
<evidence type="ECO:0000313" key="7">
    <source>
        <dbReference type="Proteomes" id="UP000663828"/>
    </source>
</evidence>
<evidence type="ECO:0000259" key="4">
    <source>
        <dbReference type="SMART" id="SM00305"/>
    </source>
</evidence>
<evidence type="ECO:0000259" key="5">
    <source>
        <dbReference type="SMART" id="SM00306"/>
    </source>
</evidence>
<keyword evidence="2" id="KW-0732">Signal</keyword>
<evidence type="ECO:0000256" key="3">
    <source>
        <dbReference type="SAM" id="Phobius"/>
    </source>
</evidence>
<organism evidence="6 7">
    <name type="scientific">Adineta ricciae</name>
    <name type="common">Rotifer</name>
    <dbReference type="NCBI Taxonomy" id="249248"/>
    <lineage>
        <taxon>Eukaryota</taxon>
        <taxon>Metazoa</taxon>
        <taxon>Spiralia</taxon>
        <taxon>Gnathifera</taxon>
        <taxon>Rotifera</taxon>
        <taxon>Eurotatoria</taxon>
        <taxon>Bdelloidea</taxon>
        <taxon>Adinetida</taxon>
        <taxon>Adinetidae</taxon>
        <taxon>Adineta</taxon>
    </lineage>
</organism>
<proteinExistence type="predicted"/>
<gene>
    <name evidence="6" type="ORF">XAT740_LOCUS23782</name>
</gene>
<dbReference type="GO" id="GO:0048731">
    <property type="term" value="P:system development"/>
    <property type="evidence" value="ECO:0007669"/>
    <property type="project" value="UniProtKB-ARBA"/>
</dbReference>
<feature type="domain" description="Hint" evidence="5">
    <location>
        <begin position="63"/>
        <end position="165"/>
    </location>
</feature>
<dbReference type="InterPro" id="IPR050387">
    <property type="entry name" value="Hedgehog_Signaling"/>
</dbReference>
<keyword evidence="1" id="KW-0217">Developmental protein</keyword>
<sequence length="272" mass="30748">MTCVDKLVFISIILSGWIFIVVIAPVPEFNETSKNDTNSNQTKSLVCVGVCPNVEIHVIPSSWKCFSADSWLQLRDGSKQNIGKIRSGDTLWGFNGTDAVFSEMILMLDKSVYKKAVFYTLETESNHTISLTAEHLIPIVFDNNKFTYIPAMNIKINRDSLYVLSNDHRLIRSRVVKVSVETKIGYFAPLTTTGTVIVNDVVASCFSHIHSHTLGQYAMAPVRWYHMLSKYSRLIGSFTDDNSLINQDGLHWIPELMLNFARQVYPSILQFS</sequence>
<dbReference type="Pfam" id="PF01079">
    <property type="entry name" value="Hint"/>
    <property type="match status" value="1"/>
</dbReference>
<dbReference type="InterPro" id="IPR036844">
    <property type="entry name" value="Hint_dom_sf"/>
</dbReference>
<keyword evidence="3" id="KW-0812">Transmembrane</keyword>
<dbReference type="PROSITE" id="PS50817">
    <property type="entry name" value="INTEIN_N_TER"/>
    <property type="match status" value="1"/>
</dbReference>
<dbReference type="InterPro" id="IPR003586">
    <property type="entry name" value="Hint_dom_C"/>
</dbReference>
<accession>A0A814WJ83</accession>
<dbReference type="Proteomes" id="UP000663828">
    <property type="component" value="Unassembled WGS sequence"/>
</dbReference>
<reference evidence="6" key="1">
    <citation type="submission" date="2021-02" db="EMBL/GenBank/DDBJ databases">
        <authorList>
            <person name="Nowell W R."/>
        </authorList>
    </citation>
    <scope>NUCLEOTIDE SEQUENCE</scope>
</reference>
<dbReference type="SMART" id="SM00306">
    <property type="entry name" value="HintN"/>
    <property type="match status" value="1"/>
</dbReference>
<keyword evidence="3" id="KW-0472">Membrane</keyword>
<dbReference type="SUPFAM" id="SSF51294">
    <property type="entry name" value="Hedgehog/intein (Hint) domain"/>
    <property type="match status" value="1"/>
</dbReference>
<dbReference type="GO" id="GO:0016540">
    <property type="term" value="P:protein autoprocessing"/>
    <property type="evidence" value="ECO:0007669"/>
    <property type="project" value="InterPro"/>
</dbReference>
<feature type="domain" description="Hint" evidence="4">
    <location>
        <begin position="167"/>
        <end position="211"/>
    </location>
</feature>
<dbReference type="GO" id="GO:0016539">
    <property type="term" value="P:intein-mediated protein splicing"/>
    <property type="evidence" value="ECO:0007669"/>
    <property type="project" value="InterPro"/>
</dbReference>
<dbReference type="GO" id="GO:0007267">
    <property type="term" value="P:cell-cell signaling"/>
    <property type="evidence" value="ECO:0007669"/>
    <property type="project" value="InterPro"/>
</dbReference>
<evidence type="ECO:0000256" key="2">
    <source>
        <dbReference type="ARBA" id="ARBA00022729"/>
    </source>
</evidence>
<feature type="transmembrane region" description="Helical" evidence="3">
    <location>
        <begin position="7"/>
        <end position="26"/>
    </location>
</feature>
<evidence type="ECO:0000313" key="6">
    <source>
        <dbReference type="EMBL" id="CAF1203003.1"/>
    </source>
</evidence>
<dbReference type="PANTHER" id="PTHR11889:SF31">
    <property type="entry name" value="PROTEIN HEDGEHOG"/>
    <property type="match status" value="1"/>
</dbReference>
<dbReference type="PRINTS" id="PR00632">
    <property type="entry name" value="SONICHHOG"/>
</dbReference>
<comment type="caution">
    <text evidence="6">The sequence shown here is derived from an EMBL/GenBank/DDBJ whole genome shotgun (WGS) entry which is preliminary data.</text>
</comment>
<dbReference type="SMART" id="SM00305">
    <property type="entry name" value="HintC"/>
    <property type="match status" value="1"/>
</dbReference>
<dbReference type="InterPro" id="IPR001767">
    <property type="entry name" value="Hedgehog_Hint"/>
</dbReference>
<protein>
    <submittedName>
        <fullName evidence="6">Uncharacterized protein</fullName>
    </submittedName>
</protein>
<dbReference type="InterPro" id="IPR001657">
    <property type="entry name" value="Hedgehog"/>
</dbReference>
<dbReference type="Gene3D" id="2.170.16.10">
    <property type="entry name" value="Hedgehog/Intein (Hint) domain"/>
    <property type="match status" value="1"/>
</dbReference>